<dbReference type="AlphaFoldDB" id="A0A2S5GN30"/>
<reference evidence="1 2" key="1">
    <citation type="submission" date="2018-02" db="EMBL/GenBank/DDBJ databases">
        <title>Draft Genome of Achromobacter spanius stain 6.</title>
        <authorList>
            <person name="Gunasekera T.S."/>
            <person name="Radwan O."/>
            <person name="Ruiz O.N."/>
        </authorList>
    </citation>
    <scope>NUCLEOTIDE SEQUENCE [LARGE SCALE GENOMIC DNA]</scope>
    <source>
        <strain evidence="1 2">6</strain>
    </source>
</reference>
<gene>
    <name evidence="1" type="ORF">C4E15_21190</name>
</gene>
<evidence type="ECO:0000313" key="1">
    <source>
        <dbReference type="EMBL" id="PPA74261.1"/>
    </source>
</evidence>
<organism evidence="1 2">
    <name type="scientific">Achromobacter spanius</name>
    <dbReference type="NCBI Taxonomy" id="217203"/>
    <lineage>
        <taxon>Bacteria</taxon>
        <taxon>Pseudomonadati</taxon>
        <taxon>Pseudomonadota</taxon>
        <taxon>Betaproteobacteria</taxon>
        <taxon>Burkholderiales</taxon>
        <taxon>Alcaligenaceae</taxon>
        <taxon>Achromobacter</taxon>
    </lineage>
</organism>
<dbReference type="EMBL" id="PREU01000010">
    <property type="protein sequence ID" value="PPA74261.1"/>
    <property type="molecule type" value="Genomic_DNA"/>
</dbReference>
<dbReference type="RefSeq" id="WP_046806621.1">
    <property type="nucleotide sequence ID" value="NZ_PREU01000010.1"/>
</dbReference>
<evidence type="ECO:0000313" key="2">
    <source>
        <dbReference type="Proteomes" id="UP000239990"/>
    </source>
</evidence>
<protein>
    <submittedName>
        <fullName evidence="1">Uncharacterized protein</fullName>
    </submittedName>
</protein>
<name>A0A2S5GN30_9BURK</name>
<proteinExistence type="predicted"/>
<accession>A0A2S5GN30</accession>
<dbReference type="OrthoDB" id="8652945at2"/>
<comment type="caution">
    <text evidence="1">The sequence shown here is derived from an EMBL/GenBank/DDBJ whole genome shotgun (WGS) entry which is preliminary data.</text>
</comment>
<sequence length="206" mass="22638">MTDSKTPQVSDALAVFTHTGSAPVRFELHDKGVVCQQGDTRSYTAFADVLDLCLFPAEAGATAGPINQFAYRARVAQDWTIVSGDVSNFAQFMDAFRSRYVAQRLPVLEALMANGERVAFRYIKSGDFPGVQTQELALSAEGLHIDGATWPYESLQRIDLNDWTETITLHDDSGKTVFSCVATRILSSDLLVNLVYDQLGQTAEYA</sequence>
<dbReference type="Proteomes" id="UP000239990">
    <property type="component" value="Unassembled WGS sequence"/>
</dbReference>